<dbReference type="AlphaFoldDB" id="A0A0N4W3Y3"/>
<name>A0A0N4W3Y3_HAEPC</name>
<dbReference type="GO" id="GO:0005794">
    <property type="term" value="C:Golgi apparatus"/>
    <property type="evidence" value="ECO:0007669"/>
    <property type="project" value="TreeGrafter"/>
</dbReference>
<gene>
    <name evidence="5" type="ORF">HPLM_LOCUS4549</name>
</gene>
<keyword evidence="6" id="KW-1185">Reference proteome</keyword>
<feature type="coiled-coil region" evidence="3">
    <location>
        <begin position="31"/>
        <end position="121"/>
    </location>
</feature>
<feature type="region of interest" description="Disordered" evidence="4">
    <location>
        <begin position="610"/>
        <end position="658"/>
    </location>
</feature>
<evidence type="ECO:0000313" key="6">
    <source>
        <dbReference type="Proteomes" id="UP000268014"/>
    </source>
</evidence>
<evidence type="ECO:0000256" key="1">
    <source>
        <dbReference type="ARBA" id="ARBA00010061"/>
    </source>
</evidence>
<dbReference type="GO" id="GO:0034452">
    <property type="term" value="F:dynactin binding"/>
    <property type="evidence" value="ECO:0007669"/>
    <property type="project" value="TreeGrafter"/>
</dbReference>
<dbReference type="Proteomes" id="UP000268014">
    <property type="component" value="Unassembled WGS sequence"/>
</dbReference>
<dbReference type="OMA" id="LYANTRT"/>
<dbReference type="PANTHER" id="PTHR31233:SF6">
    <property type="entry name" value="PROTEIN BICAUDAL D"/>
    <property type="match status" value="1"/>
</dbReference>
<dbReference type="GO" id="GO:0008093">
    <property type="term" value="F:cytoskeletal anchor activity"/>
    <property type="evidence" value="ECO:0007669"/>
    <property type="project" value="InterPro"/>
</dbReference>
<dbReference type="OrthoDB" id="10069295at2759"/>
<dbReference type="Gene3D" id="6.10.250.2470">
    <property type="match status" value="1"/>
</dbReference>
<dbReference type="EMBL" id="UZAF01016223">
    <property type="protein sequence ID" value="VDO23496.1"/>
    <property type="molecule type" value="Genomic_DNA"/>
</dbReference>
<keyword evidence="2 3" id="KW-0175">Coiled coil</keyword>
<organism evidence="7">
    <name type="scientific">Haemonchus placei</name>
    <name type="common">Barber's pole worm</name>
    <dbReference type="NCBI Taxonomy" id="6290"/>
    <lineage>
        <taxon>Eukaryota</taxon>
        <taxon>Metazoa</taxon>
        <taxon>Ecdysozoa</taxon>
        <taxon>Nematoda</taxon>
        <taxon>Chromadorea</taxon>
        <taxon>Rhabditida</taxon>
        <taxon>Rhabditina</taxon>
        <taxon>Rhabditomorpha</taxon>
        <taxon>Strongyloidea</taxon>
        <taxon>Trichostrongylidae</taxon>
        <taxon>Haemonchus</taxon>
    </lineage>
</organism>
<dbReference type="STRING" id="6290.A0A0N4W3Y3"/>
<dbReference type="InterPro" id="IPR018477">
    <property type="entry name" value="BICD"/>
</dbReference>
<accession>A0A0N4W3Y3</accession>
<dbReference type="WBParaSite" id="HPLM_0000455701-mRNA-1">
    <property type="protein sequence ID" value="HPLM_0000455701-mRNA-1"/>
    <property type="gene ID" value="HPLM_0000455701"/>
</dbReference>
<evidence type="ECO:0000256" key="3">
    <source>
        <dbReference type="SAM" id="Coils"/>
    </source>
</evidence>
<dbReference type="GO" id="GO:0070507">
    <property type="term" value="P:regulation of microtubule cytoskeleton organization"/>
    <property type="evidence" value="ECO:0007669"/>
    <property type="project" value="TreeGrafter"/>
</dbReference>
<evidence type="ECO:0000256" key="4">
    <source>
        <dbReference type="SAM" id="MobiDB-lite"/>
    </source>
</evidence>
<evidence type="ECO:0000313" key="5">
    <source>
        <dbReference type="EMBL" id="VDO23496.1"/>
    </source>
</evidence>
<proteinExistence type="inferred from homology"/>
<dbReference type="GO" id="GO:0005829">
    <property type="term" value="C:cytosol"/>
    <property type="evidence" value="ECO:0007669"/>
    <property type="project" value="TreeGrafter"/>
</dbReference>
<dbReference type="Pfam" id="PF09730">
    <property type="entry name" value="BicD"/>
    <property type="match status" value="2"/>
</dbReference>
<evidence type="ECO:0000313" key="7">
    <source>
        <dbReference type="WBParaSite" id="HPLM_0000455701-mRNA-1"/>
    </source>
</evidence>
<feature type="region of interest" description="Disordered" evidence="4">
    <location>
        <begin position="1"/>
        <end position="21"/>
    </location>
</feature>
<dbReference type="GO" id="GO:0072393">
    <property type="term" value="P:microtubule anchoring at microtubule organizing center"/>
    <property type="evidence" value="ECO:0007669"/>
    <property type="project" value="TreeGrafter"/>
</dbReference>
<dbReference type="PANTHER" id="PTHR31233">
    <property type="entry name" value="BICAUDAL D FAMILY MEMBER"/>
    <property type="match status" value="1"/>
</dbReference>
<protein>
    <submittedName>
        <fullName evidence="7">Protein bicaudal D</fullName>
    </submittedName>
</protein>
<reference evidence="5 6" key="2">
    <citation type="submission" date="2018-11" db="EMBL/GenBank/DDBJ databases">
        <authorList>
            <consortium name="Pathogen Informatics"/>
        </authorList>
    </citation>
    <scope>NUCLEOTIDE SEQUENCE [LARGE SCALE GENOMIC DNA]</scope>
    <source>
        <strain evidence="5 6">MHpl1</strain>
    </source>
</reference>
<feature type="coiled-coil region" evidence="3">
    <location>
        <begin position="153"/>
        <end position="187"/>
    </location>
</feature>
<reference evidence="7" key="1">
    <citation type="submission" date="2017-02" db="UniProtKB">
        <authorList>
            <consortium name="WormBaseParasite"/>
        </authorList>
    </citation>
    <scope>IDENTIFICATION</scope>
</reference>
<feature type="coiled-coil region" evidence="3">
    <location>
        <begin position="515"/>
        <end position="591"/>
    </location>
</feature>
<feature type="region of interest" description="Disordered" evidence="4">
    <location>
        <begin position="376"/>
        <end position="396"/>
    </location>
</feature>
<dbReference type="GO" id="GO:0070840">
    <property type="term" value="F:dynein complex binding"/>
    <property type="evidence" value="ECO:0007669"/>
    <property type="project" value="InterPro"/>
</dbReference>
<evidence type="ECO:0000256" key="2">
    <source>
        <dbReference type="ARBA" id="ARBA00023054"/>
    </source>
</evidence>
<sequence length="658" mass="74048">MLAEFRSQHKAAHRSELENEMTLIEESSAKESRLTDRITVLETTLRNTEQELARCQSELERLKVAHSSAADTGAALEEERRRLKAELKETKEREQRLMGEYTELEEENIALQKTVANLRGAQVEFESLKIDCTRYADEIYMLNAAIEESQLLKNIAEKQVEEALLAAQQEREQRLAMKKELDAVKNAEHLSSLTDMLMGLERLGEEPVPVQPSNDLFSELQGSTDEKLRELEASCDGLQEEVKDREKAAIEVISSIMAKLNINYSGELDFRHVRQQKDVVLDRLDHLLKNGHVDASAEKRDHDQRADIRTLLLFAGEKAAQLAAAQDTMIQVSDQLFQFYAQIVQNQGQNTEKSVIEIVNKLRQLARENAEDLPKVSLADEGVESGTETDTSGTKAIPLNSDRAVLAPSFIREVDPRLASVKVADIVSESDLRQRVLTDGSPLSQTSDSLKKLLSTVKRTAEQALNQAIAAGGAETDDILMQNMKLRSLLSTKRDQISTLRTVLKSNKLTAESALASLRDKYEADKKAHQEISERMRRELKQLKEDAATFASHRAMFTARCEELQAQVEELEADQRNSEEEKKTLNQLLRLAIQQKLTLTQRLEDVEVDRDRQALRQSGGKRQGGSARSGDGFQPRVVRYPTQQQSGGPRGGVRRDNQ</sequence>
<comment type="similarity">
    <text evidence="1">Belongs to the BicD family.</text>
</comment>